<evidence type="ECO:0000313" key="3">
    <source>
        <dbReference type="Proteomes" id="UP000007842"/>
    </source>
</evidence>
<dbReference type="OrthoDB" id="6091628at2"/>
<feature type="region of interest" description="Disordered" evidence="1">
    <location>
        <begin position="1"/>
        <end position="37"/>
    </location>
</feature>
<dbReference type="AlphaFoldDB" id="F8JS57"/>
<dbReference type="STRING" id="1003195.SCATT_17940"/>
<organism evidence="2 3">
    <name type="scientific">Streptantibioticus cattleyicolor (strain ATCC 35852 / DSM 46488 / JCM 4925 / NBRC 14057 / NRRL 8057)</name>
    <name type="common">Streptomyces cattleya</name>
    <dbReference type="NCBI Taxonomy" id="1003195"/>
    <lineage>
        <taxon>Bacteria</taxon>
        <taxon>Bacillati</taxon>
        <taxon>Actinomycetota</taxon>
        <taxon>Actinomycetes</taxon>
        <taxon>Kitasatosporales</taxon>
        <taxon>Streptomycetaceae</taxon>
        <taxon>Streptantibioticus</taxon>
    </lineage>
</organism>
<dbReference type="HOGENOM" id="CLU_2588123_0_0_11"/>
<dbReference type="KEGG" id="sct:SCAT_1801"/>
<dbReference type="KEGG" id="scy:SCATT_17940"/>
<dbReference type="Proteomes" id="UP000007842">
    <property type="component" value="Chromosome"/>
</dbReference>
<name>F8JS57_STREN</name>
<accession>G8WQA5</accession>
<dbReference type="RefSeq" id="WP_014142559.1">
    <property type="nucleotide sequence ID" value="NC_016111.1"/>
</dbReference>
<dbReference type="EMBL" id="CP003219">
    <property type="protein sequence ID" value="AEW94165.1"/>
    <property type="molecule type" value="Genomic_DNA"/>
</dbReference>
<keyword evidence="3" id="KW-1185">Reference proteome</keyword>
<dbReference type="PATRIC" id="fig|1003195.11.peg.3341"/>
<feature type="compositionally biased region" description="Low complexity" evidence="1">
    <location>
        <begin position="19"/>
        <end position="35"/>
    </location>
</feature>
<proteinExistence type="predicted"/>
<sequence>MTKPIGAPPHDPEGHAQETALIPTPATTTGTWTWTEQRADTTTRLPILTPDPHDLPTATPEIRSGFLTLEGATAYTRATD</sequence>
<protein>
    <submittedName>
        <fullName evidence="2">Uncharacterized protein</fullName>
    </submittedName>
</protein>
<accession>F8JS57</accession>
<gene>
    <name evidence="2" type="ordered locus">SCATT_17940</name>
</gene>
<reference evidence="3" key="1">
    <citation type="submission" date="2011-12" db="EMBL/GenBank/DDBJ databases">
        <title>Complete genome sequence of Streptomyces cattleya strain DSM 46488.</title>
        <authorList>
            <person name="Ou H.-Y."/>
            <person name="Li P."/>
            <person name="Zhao C."/>
            <person name="O'Hagan D."/>
            <person name="Deng Z."/>
        </authorList>
    </citation>
    <scope>NUCLEOTIDE SEQUENCE [LARGE SCALE GENOMIC DNA]</scope>
    <source>
        <strain evidence="3">ATCC 35852 / DSM 46488 / JCM 4925 / NBRC 14057 / NRRL 8057</strain>
    </source>
</reference>
<evidence type="ECO:0000313" key="2">
    <source>
        <dbReference type="EMBL" id="AEW94165.1"/>
    </source>
</evidence>
<evidence type="ECO:0000256" key="1">
    <source>
        <dbReference type="SAM" id="MobiDB-lite"/>
    </source>
</evidence>